<evidence type="ECO:0000313" key="1">
    <source>
        <dbReference type="EMBL" id="PHQ14600.1"/>
    </source>
</evidence>
<dbReference type="Pfam" id="PF09523">
    <property type="entry name" value="DUF2390"/>
    <property type="match status" value="1"/>
</dbReference>
<dbReference type="EMBL" id="NTFH01000009">
    <property type="protein sequence ID" value="PHQ14600.1"/>
    <property type="molecule type" value="Genomic_DNA"/>
</dbReference>
<dbReference type="Proteomes" id="UP000231409">
    <property type="component" value="Unassembled WGS sequence"/>
</dbReference>
<dbReference type="AlphaFoldDB" id="A0A2G1UJJ8"/>
<evidence type="ECO:0000313" key="2">
    <source>
        <dbReference type="Proteomes" id="UP000231409"/>
    </source>
</evidence>
<keyword evidence="2" id="KW-1185">Reference proteome</keyword>
<reference evidence="1 2" key="1">
    <citation type="submission" date="2017-09" db="EMBL/GenBank/DDBJ databases">
        <title>The draft genome sequences of Marinobacter sp. PWS21.</title>
        <authorList>
            <person name="Cao J."/>
        </authorList>
    </citation>
    <scope>NUCLEOTIDE SEQUENCE [LARGE SCALE GENOMIC DNA]</scope>
    <source>
        <strain evidence="1 2">PWS21</strain>
    </source>
</reference>
<gene>
    <name evidence="1" type="ORF">CLH61_12600</name>
</gene>
<dbReference type="InterPro" id="IPR012659">
    <property type="entry name" value="CHP02444"/>
</dbReference>
<comment type="caution">
    <text evidence="1">The sequence shown here is derived from an EMBL/GenBank/DDBJ whole genome shotgun (WGS) entry which is preliminary data.</text>
</comment>
<dbReference type="NCBIfam" id="TIGR02444">
    <property type="entry name" value="TIGR02444 family protein"/>
    <property type="match status" value="1"/>
</dbReference>
<accession>A0A2G1UJJ8</accession>
<name>A0A2G1UJJ8_9GAMM</name>
<proteinExistence type="predicted"/>
<organism evidence="1 2">
    <name type="scientific">Marinobacter profundi</name>
    <dbReference type="NCBI Taxonomy" id="2666256"/>
    <lineage>
        <taxon>Bacteria</taxon>
        <taxon>Pseudomonadati</taxon>
        <taxon>Pseudomonadota</taxon>
        <taxon>Gammaproteobacteria</taxon>
        <taxon>Pseudomonadales</taxon>
        <taxon>Marinobacteraceae</taxon>
        <taxon>Marinobacter</taxon>
    </lineage>
</organism>
<protein>
    <submittedName>
        <fullName evidence="1">TIGR02444 family protein</fullName>
    </submittedName>
</protein>
<sequence length="186" mass="20955">MPGYRERSGMTTETAEFAGTLETENPLWHFALAFWQQPEVEQSCLALQSRGWSVTRILCACWQASRNRSYPTQEAPEIVRWRNDITATLRTIRHILPKEQYTLAALRDNVAAAELHAEQIELALAFRALSTKGPTEAEHQDLAGLTICNLRQAAPEPMIDRETGILLEQLTRSLRDRLSPTGASKP</sequence>